<keyword evidence="4" id="KW-1185">Reference proteome</keyword>
<keyword evidence="1" id="KW-0106">Calcium</keyword>
<dbReference type="OrthoDB" id="26525at2759"/>
<gene>
    <name evidence="3" type="ORF">PGLA1383_LOCUS32274</name>
</gene>
<feature type="domain" description="EF-hand" evidence="2">
    <location>
        <begin position="190"/>
        <end position="225"/>
    </location>
</feature>
<protein>
    <recommendedName>
        <fullName evidence="2">EF-hand domain-containing protein</fullName>
    </recommendedName>
</protein>
<proteinExistence type="predicted"/>
<evidence type="ECO:0000313" key="3">
    <source>
        <dbReference type="EMBL" id="CAE8614552.1"/>
    </source>
</evidence>
<dbReference type="Proteomes" id="UP000654075">
    <property type="component" value="Unassembled WGS sequence"/>
</dbReference>
<evidence type="ECO:0000256" key="1">
    <source>
        <dbReference type="ARBA" id="ARBA00022837"/>
    </source>
</evidence>
<dbReference type="Gene3D" id="1.10.238.10">
    <property type="entry name" value="EF-hand"/>
    <property type="match status" value="3"/>
</dbReference>
<evidence type="ECO:0000259" key="2">
    <source>
        <dbReference type="PROSITE" id="PS50222"/>
    </source>
</evidence>
<organism evidence="3 4">
    <name type="scientific">Polarella glacialis</name>
    <name type="common">Dinoflagellate</name>
    <dbReference type="NCBI Taxonomy" id="89957"/>
    <lineage>
        <taxon>Eukaryota</taxon>
        <taxon>Sar</taxon>
        <taxon>Alveolata</taxon>
        <taxon>Dinophyceae</taxon>
        <taxon>Suessiales</taxon>
        <taxon>Suessiaceae</taxon>
        <taxon>Polarella</taxon>
    </lineage>
</organism>
<dbReference type="GO" id="GO:0005509">
    <property type="term" value="F:calcium ion binding"/>
    <property type="evidence" value="ECO:0007669"/>
    <property type="project" value="InterPro"/>
</dbReference>
<name>A0A813FVX9_POLGL</name>
<accession>A0A813FVX9</accession>
<dbReference type="InterPro" id="IPR011992">
    <property type="entry name" value="EF-hand-dom_pair"/>
</dbReference>
<dbReference type="InterPro" id="IPR018247">
    <property type="entry name" value="EF_Hand_1_Ca_BS"/>
</dbReference>
<dbReference type="AlphaFoldDB" id="A0A813FVX9"/>
<dbReference type="PROSITE" id="PS50222">
    <property type="entry name" value="EF_HAND_2"/>
    <property type="match status" value="2"/>
</dbReference>
<sequence>MAAVVDCFSKYNAAGDGLIRTSSLIKVLKKLDAATFNDEILGQMLGNGEGHVNYKRFIEWMHNEKSTMYFLYTHEEQSEMEALEMDTSSLEALLAKAKERFVALDKNGNGVLEGRELTELCSWVFSEFGRFFKSKEDKEYHVKKQVDRFERSADATGVWTFETFAAYYRTLLADSEKFQLKRAEAFKKGYDKSAAAQKFRELDVDASGVLEGKEILVFAEWVFSSFRPEGQPLTDAQIKVEAQKLIDRIDGKRGNSDGKLSFTEVDLFIAEKIQQIETFKKNISARG</sequence>
<evidence type="ECO:0000313" key="4">
    <source>
        <dbReference type="Proteomes" id="UP000654075"/>
    </source>
</evidence>
<comment type="caution">
    <text evidence="3">The sequence shown here is derived from an EMBL/GenBank/DDBJ whole genome shotgun (WGS) entry which is preliminary data.</text>
</comment>
<dbReference type="PROSITE" id="PS00018">
    <property type="entry name" value="EF_HAND_1"/>
    <property type="match status" value="2"/>
</dbReference>
<dbReference type="EMBL" id="CAJNNV010025448">
    <property type="protein sequence ID" value="CAE8614552.1"/>
    <property type="molecule type" value="Genomic_DNA"/>
</dbReference>
<reference evidence="3" key="1">
    <citation type="submission" date="2021-02" db="EMBL/GenBank/DDBJ databases">
        <authorList>
            <person name="Dougan E. K."/>
            <person name="Rhodes N."/>
            <person name="Thang M."/>
            <person name="Chan C."/>
        </authorList>
    </citation>
    <scope>NUCLEOTIDE SEQUENCE</scope>
</reference>
<dbReference type="SUPFAM" id="SSF47473">
    <property type="entry name" value="EF-hand"/>
    <property type="match status" value="2"/>
</dbReference>
<feature type="domain" description="EF-hand" evidence="2">
    <location>
        <begin position="92"/>
        <end position="127"/>
    </location>
</feature>
<dbReference type="InterPro" id="IPR002048">
    <property type="entry name" value="EF_hand_dom"/>
</dbReference>